<dbReference type="Gene3D" id="2.70.130.10">
    <property type="entry name" value="Mannose-6-phosphate receptor binding domain"/>
    <property type="match status" value="1"/>
</dbReference>
<dbReference type="SUPFAM" id="SSF50911">
    <property type="entry name" value="Mannose 6-phosphate receptor domain"/>
    <property type="match status" value="1"/>
</dbReference>
<dbReference type="Proteomes" id="UP000838412">
    <property type="component" value="Chromosome 14"/>
</dbReference>
<feature type="compositionally biased region" description="Polar residues" evidence="1">
    <location>
        <begin position="78"/>
        <end position="93"/>
    </location>
</feature>
<dbReference type="GO" id="GO:0005802">
    <property type="term" value="C:trans-Golgi network"/>
    <property type="evidence" value="ECO:0007669"/>
    <property type="project" value="TreeGrafter"/>
</dbReference>
<proteinExistence type="predicted"/>
<dbReference type="PANTHER" id="PTHR15071:SF0">
    <property type="entry name" value="MANNOSE 6-PHOSPHATE RECEPTOR-LIKE PROTEIN 1"/>
    <property type="match status" value="1"/>
</dbReference>
<gene>
    <name evidence="2" type="primary">Hypp7317</name>
    <name evidence="2" type="ORF">BLAG_LOCUS7092</name>
</gene>
<organism evidence="2 3">
    <name type="scientific">Branchiostoma lanceolatum</name>
    <name type="common">Common lancelet</name>
    <name type="synonym">Amphioxus lanceolatum</name>
    <dbReference type="NCBI Taxonomy" id="7740"/>
    <lineage>
        <taxon>Eukaryota</taxon>
        <taxon>Metazoa</taxon>
        <taxon>Chordata</taxon>
        <taxon>Cephalochordata</taxon>
        <taxon>Leptocardii</taxon>
        <taxon>Amphioxiformes</taxon>
        <taxon>Branchiostomatidae</taxon>
        <taxon>Branchiostoma</taxon>
    </lineage>
</organism>
<dbReference type="AlphaFoldDB" id="A0A8J9YZF0"/>
<evidence type="ECO:0000256" key="1">
    <source>
        <dbReference type="SAM" id="MobiDB-lite"/>
    </source>
</evidence>
<evidence type="ECO:0000313" key="2">
    <source>
        <dbReference type="EMBL" id="CAH1244455.1"/>
    </source>
</evidence>
<accession>A0A8J9YZF0</accession>
<feature type="region of interest" description="Disordered" evidence="1">
    <location>
        <begin position="72"/>
        <end position="93"/>
    </location>
</feature>
<dbReference type="GO" id="GO:0000139">
    <property type="term" value="C:Golgi membrane"/>
    <property type="evidence" value="ECO:0007669"/>
    <property type="project" value="UniProtKB-SubCell"/>
</dbReference>
<dbReference type="InterPro" id="IPR009011">
    <property type="entry name" value="Man6P_isomerase_rcpt-bd_dom_sf"/>
</dbReference>
<dbReference type="EMBL" id="OV696699">
    <property type="protein sequence ID" value="CAH1244455.1"/>
    <property type="molecule type" value="Genomic_DNA"/>
</dbReference>
<dbReference type="PANTHER" id="PTHR15071">
    <property type="entry name" value="MANNOSE-6-PHOSPHATE RECEPTOR FAMILY MEMBER"/>
    <property type="match status" value="1"/>
</dbReference>
<name>A0A8J9YZF0_BRALA</name>
<protein>
    <submittedName>
        <fullName evidence="2">Hypp7317 protein</fullName>
    </submittedName>
</protein>
<sequence length="213" mass="23827">MYDLSPLRINGHYLYQYPAYDIDNYNILSPNGSGADPVYYHYYLNVCDNVIKAPDLCKESAPILRVRAQLSEDRPPYSATNRPQQGTRLNQPLSASRAELTAHRKVSYAANTLGMHMGFTGVNEEGRSINPDTTCTALGSLNAAIFDANPGADGVYLSYYHGDPSRGSRVYHHQSSIFFVCDNSQEGTVPTFEHQSNCFHSHFRVRTKHACKK</sequence>
<evidence type="ECO:0000313" key="3">
    <source>
        <dbReference type="Proteomes" id="UP000838412"/>
    </source>
</evidence>
<reference evidence="2" key="1">
    <citation type="submission" date="2022-01" db="EMBL/GenBank/DDBJ databases">
        <authorList>
            <person name="Braso-Vives M."/>
        </authorList>
    </citation>
    <scope>NUCLEOTIDE SEQUENCE</scope>
</reference>
<keyword evidence="3" id="KW-1185">Reference proteome</keyword>